<feature type="transmembrane region" description="Helical" evidence="2">
    <location>
        <begin position="12"/>
        <end position="32"/>
    </location>
</feature>
<feature type="transmembrane region" description="Helical" evidence="2">
    <location>
        <begin position="462"/>
        <end position="488"/>
    </location>
</feature>
<feature type="transmembrane region" description="Helical" evidence="2">
    <location>
        <begin position="108"/>
        <end position="130"/>
    </location>
</feature>
<dbReference type="Pfam" id="PF07690">
    <property type="entry name" value="MFS_1"/>
    <property type="match status" value="2"/>
</dbReference>
<dbReference type="InterPro" id="IPR011701">
    <property type="entry name" value="MFS"/>
</dbReference>
<dbReference type="PANTHER" id="PTHR11360">
    <property type="entry name" value="MONOCARBOXYLATE TRANSPORTER"/>
    <property type="match status" value="1"/>
</dbReference>
<feature type="transmembrane region" description="Helical" evidence="2">
    <location>
        <begin position="616"/>
        <end position="637"/>
    </location>
</feature>
<feature type="transmembrane region" description="Helical" evidence="2">
    <location>
        <begin position="172"/>
        <end position="191"/>
    </location>
</feature>
<feature type="transmembrane region" description="Helical" evidence="2">
    <location>
        <begin position="500"/>
        <end position="519"/>
    </location>
</feature>
<evidence type="ECO:0000313" key="5">
    <source>
        <dbReference type="Proteomes" id="UP000499080"/>
    </source>
</evidence>
<dbReference type="InterPro" id="IPR036259">
    <property type="entry name" value="MFS_trans_sf"/>
</dbReference>
<feature type="transmembrane region" description="Helical" evidence="2">
    <location>
        <begin position="587"/>
        <end position="610"/>
    </location>
</feature>
<dbReference type="PROSITE" id="PS50850">
    <property type="entry name" value="MFS"/>
    <property type="match status" value="1"/>
</dbReference>
<dbReference type="OrthoDB" id="6484421at2759"/>
<evidence type="ECO:0000259" key="3">
    <source>
        <dbReference type="PROSITE" id="PS50850"/>
    </source>
</evidence>
<feature type="transmembrane region" description="Helical" evidence="2">
    <location>
        <begin position="83"/>
        <end position="102"/>
    </location>
</feature>
<keyword evidence="5" id="KW-1185">Reference proteome</keyword>
<dbReference type="GO" id="GO:0008028">
    <property type="term" value="F:monocarboxylic acid transmembrane transporter activity"/>
    <property type="evidence" value="ECO:0007669"/>
    <property type="project" value="TreeGrafter"/>
</dbReference>
<feature type="transmembrane region" description="Helical" evidence="2">
    <location>
        <begin position="554"/>
        <end position="575"/>
    </location>
</feature>
<accession>A0A4Y2PWC1</accession>
<sequence>MNRIRLVGPDGMWSWSVAFACGAIMFIFVGFVRLSGMLFVAVLETFPVDRNTAARPFCTHYSVVSILGPVGGMLCQKYGARHVSVVGGVVASISAAVCFFAPNVTWITFLWGIVNGFGVALSTIAVRVAVGQHFVKHSTSALGLALSGGCIAPFALSLLLEKLLFDYGIHGAFLIIGAISLHTIPLSMMLGKPSWLTASFKAEHQVADVGEIGSNTLRSLSPYKTDNMDGKLTERFDLFKTKSSKEKHFLENFKDLPDFSLFRKNGDAISKIFEIGNKSDDIFDSSSKNSLDELENIYCLVEEFFDILFLVHDSEFLKAHNYGNKLGTTSKMEKFRIQEAANAVSDPLLEHERSRITVDDLSTLNILLKLRYIKNNQTEILNRFPEESKANITNLMQEMTKLDSILQKIIDIDREMNDKDYSKLKAQLNRSLDTGPTKYTTHQPNSIKELLKTLLQLYSNPLFLILTINRVVAFIGTHSLFTVIVDFAMDKGFSEGDGRYALVVTTLGEMVGRLCLGWVTDNGYMSVAKYMLLVTTLHSVTIISLPLIRSYASVLIMLTIIGVLQGSVYVQLYGIVSKYMKSHQKSVATGCINLLPGLLGFGIPAYIGYFRDTLGSYYYIFYINGTFGLVLGLFWILSSYLPELSTTEAVDGKSANMVKCKDPCNESFV</sequence>
<keyword evidence="2" id="KW-0472">Membrane</keyword>
<dbReference type="AlphaFoldDB" id="A0A4Y2PWC1"/>
<dbReference type="EMBL" id="BGPR01012230">
    <property type="protein sequence ID" value="GBN55173.1"/>
    <property type="molecule type" value="Genomic_DNA"/>
</dbReference>
<dbReference type="Gene3D" id="1.20.1250.20">
    <property type="entry name" value="MFS general substrate transporter like domains"/>
    <property type="match status" value="2"/>
</dbReference>
<evidence type="ECO:0000313" key="4">
    <source>
        <dbReference type="EMBL" id="GBN55173.1"/>
    </source>
</evidence>
<reference evidence="4 5" key="1">
    <citation type="journal article" date="2019" name="Sci. Rep.">
        <title>Orb-weaving spider Araneus ventricosus genome elucidates the spidroin gene catalogue.</title>
        <authorList>
            <person name="Kono N."/>
            <person name="Nakamura H."/>
            <person name="Ohtoshi R."/>
            <person name="Moran D.A.P."/>
            <person name="Shinohara A."/>
            <person name="Yoshida Y."/>
            <person name="Fujiwara M."/>
            <person name="Mori M."/>
            <person name="Tomita M."/>
            <person name="Arakawa K."/>
        </authorList>
    </citation>
    <scope>NUCLEOTIDE SEQUENCE [LARGE SCALE GENOMIC DNA]</scope>
</reference>
<gene>
    <name evidence="4" type="ORF">AVEN_162870_1</name>
</gene>
<feature type="transmembrane region" description="Helical" evidence="2">
    <location>
        <begin position="531"/>
        <end position="548"/>
    </location>
</feature>
<dbReference type="Proteomes" id="UP000499080">
    <property type="component" value="Unassembled WGS sequence"/>
</dbReference>
<name>A0A4Y2PWC1_ARAVE</name>
<proteinExistence type="predicted"/>
<comment type="subcellular location">
    <subcellularLocation>
        <location evidence="1">Membrane</location>
        <topology evidence="1">Multi-pass membrane protein</topology>
    </subcellularLocation>
</comment>
<dbReference type="PANTHER" id="PTHR11360:SF303">
    <property type="entry name" value="MAJOR FACILITATOR SUPERFAMILY (MFS) PROFILE DOMAIN-CONTAINING PROTEIN"/>
    <property type="match status" value="1"/>
</dbReference>
<feature type="domain" description="Major facilitator superfamily (MFS) profile" evidence="3">
    <location>
        <begin position="462"/>
        <end position="669"/>
    </location>
</feature>
<dbReference type="PROSITE" id="PS51257">
    <property type="entry name" value="PROKAR_LIPOPROTEIN"/>
    <property type="match status" value="1"/>
</dbReference>
<protein>
    <recommendedName>
        <fullName evidence="3">Major facilitator superfamily (MFS) profile domain-containing protein</fullName>
    </recommendedName>
</protein>
<evidence type="ECO:0000256" key="1">
    <source>
        <dbReference type="ARBA" id="ARBA00004141"/>
    </source>
</evidence>
<comment type="caution">
    <text evidence="4">The sequence shown here is derived from an EMBL/GenBank/DDBJ whole genome shotgun (WGS) entry which is preliminary data.</text>
</comment>
<evidence type="ECO:0000256" key="2">
    <source>
        <dbReference type="SAM" id="Phobius"/>
    </source>
</evidence>
<dbReference type="SUPFAM" id="SSF103473">
    <property type="entry name" value="MFS general substrate transporter"/>
    <property type="match status" value="1"/>
</dbReference>
<feature type="transmembrane region" description="Helical" evidence="2">
    <location>
        <begin position="142"/>
        <end position="160"/>
    </location>
</feature>
<keyword evidence="2" id="KW-0812">Transmembrane</keyword>
<organism evidence="4 5">
    <name type="scientific">Araneus ventricosus</name>
    <name type="common">Orbweaver spider</name>
    <name type="synonym">Epeira ventricosa</name>
    <dbReference type="NCBI Taxonomy" id="182803"/>
    <lineage>
        <taxon>Eukaryota</taxon>
        <taxon>Metazoa</taxon>
        <taxon>Ecdysozoa</taxon>
        <taxon>Arthropoda</taxon>
        <taxon>Chelicerata</taxon>
        <taxon>Arachnida</taxon>
        <taxon>Araneae</taxon>
        <taxon>Araneomorphae</taxon>
        <taxon>Entelegynae</taxon>
        <taxon>Araneoidea</taxon>
        <taxon>Araneidae</taxon>
        <taxon>Araneus</taxon>
    </lineage>
</organism>
<keyword evidence="2" id="KW-1133">Transmembrane helix</keyword>
<dbReference type="InterPro" id="IPR020846">
    <property type="entry name" value="MFS_dom"/>
</dbReference>
<dbReference type="GO" id="GO:0016020">
    <property type="term" value="C:membrane"/>
    <property type="evidence" value="ECO:0007669"/>
    <property type="project" value="UniProtKB-SubCell"/>
</dbReference>
<dbReference type="InterPro" id="IPR050327">
    <property type="entry name" value="Proton-linked_MCT"/>
</dbReference>